<evidence type="ECO:0000256" key="1">
    <source>
        <dbReference type="SAM" id="MobiDB-lite"/>
    </source>
</evidence>
<evidence type="ECO:0000313" key="2">
    <source>
        <dbReference type="EMBL" id="KAH3678535.1"/>
    </source>
</evidence>
<proteinExistence type="predicted"/>
<dbReference type="EMBL" id="JAEUBF010000443">
    <property type="protein sequence ID" value="KAH3678535.1"/>
    <property type="molecule type" value="Genomic_DNA"/>
</dbReference>
<dbReference type="GO" id="GO:0016586">
    <property type="term" value="C:RSC-type complex"/>
    <property type="evidence" value="ECO:0007669"/>
    <property type="project" value="InterPro"/>
</dbReference>
<dbReference type="Proteomes" id="UP000769528">
    <property type="component" value="Unassembled WGS sequence"/>
</dbReference>
<keyword evidence="3" id="KW-1185">Reference proteome</keyword>
<reference evidence="2" key="1">
    <citation type="journal article" date="2021" name="Open Biol.">
        <title>Shared evolutionary footprints suggest mitochondrial oxidative damage underlies multiple complex I losses in fungi.</title>
        <authorList>
            <person name="Schikora-Tamarit M.A."/>
            <person name="Marcet-Houben M."/>
            <person name="Nosek J."/>
            <person name="Gabaldon T."/>
        </authorList>
    </citation>
    <scope>NUCLEOTIDE SEQUENCE</scope>
    <source>
        <strain evidence="2">CBS6341</strain>
    </source>
</reference>
<dbReference type="OrthoDB" id="4063132at2759"/>
<feature type="region of interest" description="Disordered" evidence="1">
    <location>
        <begin position="98"/>
        <end position="193"/>
    </location>
</feature>
<reference evidence="2" key="2">
    <citation type="submission" date="2021-01" db="EMBL/GenBank/DDBJ databases">
        <authorList>
            <person name="Schikora-Tamarit M.A."/>
        </authorList>
    </citation>
    <scope>NUCLEOTIDE SEQUENCE</scope>
    <source>
        <strain evidence="2">CBS6341</strain>
    </source>
</reference>
<sequence>MSARQSLYGQSLVRSANALNLTIENDQHKNWKRDWYTPIKGVSTNSSTVTPSGTPTPFGEETPIQEKFGFQIKAWVIDTEYKPIVDGKEEDVLNLQKYSTTKEKNNGDLSDDAIRGAVGNEGSASGLGKPEDSQDATTEELKSEEQITEPEPKTADKTELVDKSSTLNQGTDATPKETLEEEQRDDDGDVIVK</sequence>
<protein>
    <submittedName>
        <fullName evidence="2">Uncharacterized protein</fullName>
    </submittedName>
</protein>
<dbReference type="InterPro" id="IPR018304">
    <property type="entry name" value="Rtt102"/>
</dbReference>
<dbReference type="Pfam" id="PF09510">
    <property type="entry name" value="Rtt102p"/>
    <property type="match status" value="1"/>
</dbReference>
<gene>
    <name evidence="2" type="ORF">WICMUC_001552</name>
</gene>
<feature type="compositionally biased region" description="Basic and acidic residues" evidence="1">
    <location>
        <begin position="139"/>
        <end position="162"/>
    </location>
</feature>
<dbReference type="GO" id="GO:0006338">
    <property type="term" value="P:chromatin remodeling"/>
    <property type="evidence" value="ECO:0007669"/>
    <property type="project" value="InterPro"/>
</dbReference>
<accession>A0A9P8PVT2</accession>
<feature type="compositionally biased region" description="Acidic residues" evidence="1">
    <location>
        <begin position="179"/>
        <end position="193"/>
    </location>
</feature>
<comment type="caution">
    <text evidence="2">The sequence shown here is derived from an EMBL/GenBank/DDBJ whole genome shotgun (WGS) entry which is preliminary data.</text>
</comment>
<organism evidence="2 3">
    <name type="scientific">Wickerhamomyces mucosus</name>
    <dbReference type="NCBI Taxonomy" id="1378264"/>
    <lineage>
        <taxon>Eukaryota</taxon>
        <taxon>Fungi</taxon>
        <taxon>Dikarya</taxon>
        <taxon>Ascomycota</taxon>
        <taxon>Saccharomycotina</taxon>
        <taxon>Saccharomycetes</taxon>
        <taxon>Phaffomycetales</taxon>
        <taxon>Wickerhamomycetaceae</taxon>
        <taxon>Wickerhamomyces</taxon>
    </lineage>
</organism>
<dbReference type="GO" id="GO:0016514">
    <property type="term" value="C:SWI/SNF complex"/>
    <property type="evidence" value="ECO:0007669"/>
    <property type="project" value="InterPro"/>
</dbReference>
<dbReference type="Gene3D" id="6.20.420.10">
    <property type="match status" value="1"/>
</dbReference>
<evidence type="ECO:0000313" key="3">
    <source>
        <dbReference type="Proteomes" id="UP000769528"/>
    </source>
</evidence>
<dbReference type="AlphaFoldDB" id="A0A9P8PVT2"/>
<feature type="compositionally biased region" description="Polar residues" evidence="1">
    <location>
        <begin position="163"/>
        <end position="172"/>
    </location>
</feature>
<name>A0A9P8PVT2_9ASCO</name>